<gene>
    <name evidence="1" type="ORF">KI810_11810</name>
</gene>
<dbReference type="NCBIfam" id="TIGR04256">
    <property type="entry name" value="GxxExxY"/>
    <property type="match status" value="1"/>
</dbReference>
<reference evidence="1 2" key="1">
    <citation type="submission" date="2021-05" db="EMBL/GenBank/DDBJ databases">
        <title>The draft genome of Geobacter luticola JCM 17780.</title>
        <authorList>
            <person name="Xu Z."/>
            <person name="Masuda Y."/>
            <person name="Itoh H."/>
            <person name="Senoo K."/>
        </authorList>
    </citation>
    <scope>NUCLEOTIDE SEQUENCE [LARGE SCALE GENOMIC DNA]</scope>
    <source>
        <strain evidence="1 2">JCM 17780</strain>
    </source>
</reference>
<name>A0ABS5SEG1_9BACT</name>
<organism evidence="1 2">
    <name type="scientific">Geomobilimonas luticola</name>
    <dbReference type="NCBI Taxonomy" id="1114878"/>
    <lineage>
        <taxon>Bacteria</taxon>
        <taxon>Pseudomonadati</taxon>
        <taxon>Thermodesulfobacteriota</taxon>
        <taxon>Desulfuromonadia</taxon>
        <taxon>Geobacterales</taxon>
        <taxon>Geobacteraceae</taxon>
        <taxon>Geomobilimonas</taxon>
    </lineage>
</organism>
<proteinExistence type="predicted"/>
<dbReference type="Proteomes" id="UP000756860">
    <property type="component" value="Unassembled WGS sequence"/>
</dbReference>
<protein>
    <submittedName>
        <fullName evidence="1">GxxExxY protein</fullName>
    </submittedName>
</protein>
<dbReference type="Pfam" id="PF13366">
    <property type="entry name" value="PDDEXK_3"/>
    <property type="match status" value="1"/>
</dbReference>
<evidence type="ECO:0000313" key="2">
    <source>
        <dbReference type="Proteomes" id="UP000756860"/>
    </source>
</evidence>
<dbReference type="RefSeq" id="WP_214175750.1">
    <property type="nucleotide sequence ID" value="NZ_JAHCVK010000005.1"/>
</dbReference>
<accession>A0ABS5SEG1</accession>
<dbReference type="EMBL" id="JAHCVK010000005">
    <property type="protein sequence ID" value="MBT0653745.1"/>
    <property type="molecule type" value="Genomic_DNA"/>
</dbReference>
<evidence type="ECO:0000313" key="1">
    <source>
        <dbReference type="EMBL" id="MBT0653745.1"/>
    </source>
</evidence>
<keyword evidence="2" id="KW-1185">Reference proteome</keyword>
<comment type="caution">
    <text evidence="1">The sequence shown here is derived from an EMBL/GenBank/DDBJ whole genome shotgun (WGS) entry which is preliminary data.</text>
</comment>
<sequence>MTDNEISRHIVDCAIEVHRTLGGPGLLESVYEEALAWELRQRGLNAQSQIQVPVSYKGNKLAAPLRLDLLVNGRGVVEVKSTIDYNPIFEAQALTYLRLLDLKLALVVNFGEQYVRNGIHRVVHGL</sequence>
<dbReference type="InterPro" id="IPR026350">
    <property type="entry name" value="GxxExxY"/>
</dbReference>